<evidence type="ECO:0000313" key="2">
    <source>
        <dbReference type="Proteomes" id="UP001500782"/>
    </source>
</evidence>
<dbReference type="Proteomes" id="UP001500782">
    <property type="component" value="Unassembled WGS sequence"/>
</dbReference>
<name>A0ABP3FVI6_9BACI</name>
<proteinExistence type="predicted"/>
<gene>
    <name evidence="1" type="ORF">GCM10008967_17210</name>
</gene>
<dbReference type="EMBL" id="BAAADJ010000018">
    <property type="protein sequence ID" value="GAA0327259.1"/>
    <property type="molecule type" value="Genomic_DNA"/>
</dbReference>
<accession>A0ABP3FVI6</accession>
<protein>
    <recommendedName>
        <fullName evidence="3">Group-specific protein</fullName>
    </recommendedName>
</protein>
<reference evidence="2" key="1">
    <citation type="journal article" date="2019" name="Int. J. Syst. Evol. Microbiol.">
        <title>The Global Catalogue of Microorganisms (GCM) 10K type strain sequencing project: providing services to taxonomists for standard genome sequencing and annotation.</title>
        <authorList>
            <consortium name="The Broad Institute Genomics Platform"/>
            <consortium name="The Broad Institute Genome Sequencing Center for Infectious Disease"/>
            <person name="Wu L."/>
            <person name="Ma J."/>
        </authorList>
    </citation>
    <scope>NUCLEOTIDE SEQUENCE [LARGE SCALE GENOMIC DNA]</scope>
    <source>
        <strain evidence="2">JCM 9731</strain>
    </source>
</reference>
<evidence type="ECO:0008006" key="3">
    <source>
        <dbReference type="Google" id="ProtNLM"/>
    </source>
</evidence>
<organism evidence="1 2">
    <name type="scientific">Bacillus carboniphilus</name>
    <dbReference type="NCBI Taxonomy" id="86663"/>
    <lineage>
        <taxon>Bacteria</taxon>
        <taxon>Bacillati</taxon>
        <taxon>Bacillota</taxon>
        <taxon>Bacilli</taxon>
        <taxon>Bacillales</taxon>
        <taxon>Bacillaceae</taxon>
        <taxon>Bacillus</taxon>
    </lineage>
</organism>
<evidence type="ECO:0000313" key="1">
    <source>
        <dbReference type="EMBL" id="GAA0327259.1"/>
    </source>
</evidence>
<dbReference type="RefSeq" id="WP_343798213.1">
    <property type="nucleotide sequence ID" value="NZ_BAAADJ010000018.1"/>
</dbReference>
<keyword evidence="2" id="KW-1185">Reference proteome</keyword>
<comment type="caution">
    <text evidence="1">The sequence shown here is derived from an EMBL/GenBank/DDBJ whole genome shotgun (WGS) entry which is preliminary data.</text>
</comment>
<sequence>MNLEGNIIAGEYDEGLKEFSLHRVKHLTLESTIKENQLQLLYEYLKKHQDEEDGQILTLYDQILVRLTQEEINQFIQDLEQVQALYKSK</sequence>